<dbReference type="OrthoDB" id="3766406at2759"/>
<evidence type="ECO:0008006" key="3">
    <source>
        <dbReference type="Google" id="ProtNLM"/>
    </source>
</evidence>
<gene>
    <name evidence="1" type="ORF">PPNO1_LOCUS5968</name>
</gene>
<dbReference type="EMBL" id="CALLCH030000015">
    <property type="protein sequence ID" value="CAI4216311.1"/>
    <property type="molecule type" value="Genomic_DNA"/>
</dbReference>
<evidence type="ECO:0000313" key="2">
    <source>
        <dbReference type="Proteomes" id="UP000838763"/>
    </source>
</evidence>
<keyword evidence="2" id="KW-1185">Reference proteome</keyword>
<name>A0A9P1MC57_9PEZI</name>
<dbReference type="CDD" id="cd09917">
    <property type="entry name" value="F-box_SF"/>
    <property type="match status" value="1"/>
</dbReference>
<accession>A0A9P1MC57</accession>
<dbReference type="SUPFAM" id="SSF81383">
    <property type="entry name" value="F-box domain"/>
    <property type="match status" value="1"/>
</dbReference>
<comment type="caution">
    <text evidence="1">The sequence shown here is derived from an EMBL/GenBank/DDBJ whole genome shotgun (WGS) entry which is preliminary data.</text>
</comment>
<evidence type="ECO:0000313" key="1">
    <source>
        <dbReference type="EMBL" id="CAI4216311.1"/>
    </source>
</evidence>
<reference evidence="1" key="1">
    <citation type="submission" date="2022-11" db="EMBL/GenBank/DDBJ databases">
        <authorList>
            <person name="Scott C."/>
            <person name="Bruce N."/>
        </authorList>
    </citation>
    <scope>NUCLEOTIDE SEQUENCE</scope>
</reference>
<organism evidence="1 2">
    <name type="scientific">Parascedosporium putredinis</name>
    <dbReference type="NCBI Taxonomy" id="1442378"/>
    <lineage>
        <taxon>Eukaryota</taxon>
        <taxon>Fungi</taxon>
        <taxon>Dikarya</taxon>
        <taxon>Ascomycota</taxon>
        <taxon>Pezizomycotina</taxon>
        <taxon>Sordariomycetes</taxon>
        <taxon>Hypocreomycetidae</taxon>
        <taxon>Microascales</taxon>
        <taxon>Microascaceae</taxon>
        <taxon>Parascedosporium</taxon>
    </lineage>
</organism>
<sequence length="342" mass="38931">MERGFASFEIGYCSIPHTTPGSPRERVTIHDLPVELLRLIADHLDGGSRASLALVDKHMLKVFGTGAVNRDQVSRLQLLQIFDRCNMYPDMILCSMWSKIDGEPLDWGSDVELKPCESVVEWASGFISFSMVTAIMQSHRRADSRFPRSLLDSHKIYDLGGGDPTYTFQRTTRVVHGRLMMKLTIWVLPSKNISEDLLKGVGSLLHGLQIHREVANPCAHISWSQLYPFTIPSNYPAPKNDIFKCIWEHPLDCDKRQCGELRTNLNVVRGCTACYTDFNLIKCDMIQPKNQRVLQFTTWKDFGEGRTHADHLWQSHINPNCRSLYPQVYLSSSYPVGGISRF</sequence>
<dbReference type="InterPro" id="IPR036047">
    <property type="entry name" value="F-box-like_dom_sf"/>
</dbReference>
<dbReference type="AlphaFoldDB" id="A0A9P1MC57"/>
<protein>
    <recommendedName>
        <fullName evidence="3">F-box domain-containing protein</fullName>
    </recommendedName>
</protein>
<dbReference type="Proteomes" id="UP000838763">
    <property type="component" value="Unassembled WGS sequence"/>
</dbReference>
<proteinExistence type="predicted"/>